<dbReference type="Proteomes" id="UP000494245">
    <property type="component" value="Unassembled WGS sequence"/>
</dbReference>
<keyword evidence="2" id="KW-1185">Reference proteome</keyword>
<dbReference type="AlphaFoldDB" id="A0A6V8LM61"/>
<sequence>MQGEGGLPVESSVARQSSAVFSTVNPTLLEHLSRGALELFQNPNAFCVERVDCFLASKVSST</sequence>
<evidence type="ECO:0000313" key="1">
    <source>
        <dbReference type="EMBL" id="GFK92794.1"/>
    </source>
</evidence>
<proteinExistence type="predicted"/>
<dbReference type="EMBL" id="BLTE01000002">
    <property type="protein sequence ID" value="GFK92794.1"/>
    <property type="molecule type" value="Genomic_DNA"/>
</dbReference>
<reference evidence="1 2" key="1">
    <citation type="submission" date="2020-04" db="EMBL/GenBank/DDBJ databases">
        <authorList>
            <consortium name="Desulfovibrio sp. FSS-1 genome sequencing consortium"/>
            <person name="Shimoshige H."/>
            <person name="Kobayashi H."/>
            <person name="Maekawa T."/>
        </authorList>
    </citation>
    <scope>NUCLEOTIDE SEQUENCE [LARGE SCALE GENOMIC DNA]</scope>
    <source>
        <strain evidence="1 2">SIID29052-01</strain>
    </source>
</reference>
<accession>A0A6V8LM61</accession>
<organism evidence="1 2">
    <name type="scientific">Fundidesulfovibrio magnetotacticus</name>
    <dbReference type="NCBI Taxonomy" id="2730080"/>
    <lineage>
        <taxon>Bacteria</taxon>
        <taxon>Pseudomonadati</taxon>
        <taxon>Thermodesulfobacteriota</taxon>
        <taxon>Desulfovibrionia</taxon>
        <taxon>Desulfovibrionales</taxon>
        <taxon>Desulfovibrionaceae</taxon>
        <taxon>Fundidesulfovibrio</taxon>
    </lineage>
</organism>
<comment type="caution">
    <text evidence="1">The sequence shown here is derived from an EMBL/GenBank/DDBJ whole genome shotgun (WGS) entry which is preliminary data.</text>
</comment>
<protein>
    <submittedName>
        <fullName evidence="1">Uncharacterized protein</fullName>
    </submittedName>
</protein>
<name>A0A6V8LM61_9BACT</name>
<evidence type="ECO:0000313" key="2">
    <source>
        <dbReference type="Proteomes" id="UP000494245"/>
    </source>
</evidence>
<gene>
    <name evidence="1" type="ORF">NNJEOMEG_00621</name>
</gene>
<reference evidence="1 2" key="2">
    <citation type="submission" date="2020-05" db="EMBL/GenBank/DDBJ databases">
        <title>Draft genome sequence of Desulfovibrio sp. strainFSS-1.</title>
        <authorList>
            <person name="Shimoshige H."/>
            <person name="Kobayashi H."/>
            <person name="Maekawa T."/>
        </authorList>
    </citation>
    <scope>NUCLEOTIDE SEQUENCE [LARGE SCALE GENOMIC DNA]</scope>
    <source>
        <strain evidence="1 2">SIID29052-01</strain>
    </source>
</reference>